<reference evidence="2 3" key="1">
    <citation type="submission" date="2024-02" db="EMBL/GenBank/DDBJ databases">
        <title>High-quality chromosome-scale genome assembly of Pensacola bahiagrass (Paspalum notatum Flugge var. saurae).</title>
        <authorList>
            <person name="Vega J.M."/>
            <person name="Podio M."/>
            <person name="Orjuela J."/>
            <person name="Siena L.A."/>
            <person name="Pessino S.C."/>
            <person name="Combes M.C."/>
            <person name="Mariac C."/>
            <person name="Albertini E."/>
            <person name="Pupilli F."/>
            <person name="Ortiz J.P.A."/>
            <person name="Leblanc O."/>
        </authorList>
    </citation>
    <scope>NUCLEOTIDE SEQUENCE [LARGE SCALE GENOMIC DNA]</scope>
    <source>
        <strain evidence="2">R1</strain>
        <tissue evidence="2">Leaf</tissue>
    </source>
</reference>
<evidence type="ECO:0000313" key="2">
    <source>
        <dbReference type="EMBL" id="WVZ82068.1"/>
    </source>
</evidence>
<dbReference type="InterPro" id="IPR012337">
    <property type="entry name" value="RNaseH-like_sf"/>
</dbReference>
<dbReference type="SUPFAM" id="SSF53098">
    <property type="entry name" value="Ribonuclease H-like"/>
    <property type="match status" value="1"/>
</dbReference>
<proteinExistence type="predicted"/>
<organism evidence="2 3">
    <name type="scientific">Paspalum notatum var. saurae</name>
    <dbReference type="NCBI Taxonomy" id="547442"/>
    <lineage>
        <taxon>Eukaryota</taxon>
        <taxon>Viridiplantae</taxon>
        <taxon>Streptophyta</taxon>
        <taxon>Embryophyta</taxon>
        <taxon>Tracheophyta</taxon>
        <taxon>Spermatophyta</taxon>
        <taxon>Magnoliopsida</taxon>
        <taxon>Liliopsida</taxon>
        <taxon>Poales</taxon>
        <taxon>Poaceae</taxon>
        <taxon>PACMAD clade</taxon>
        <taxon>Panicoideae</taxon>
        <taxon>Andropogonodae</taxon>
        <taxon>Paspaleae</taxon>
        <taxon>Paspalinae</taxon>
        <taxon>Paspalum</taxon>
    </lineage>
</organism>
<dbReference type="GO" id="GO:0003676">
    <property type="term" value="F:nucleic acid binding"/>
    <property type="evidence" value="ECO:0007669"/>
    <property type="project" value="InterPro"/>
</dbReference>
<protein>
    <recommendedName>
        <fullName evidence="4">Integrase catalytic domain-containing protein</fullName>
    </recommendedName>
</protein>
<evidence type="ECO:0008006" key="4">
    <source>
        <dbReference type="Google" id="ProtNLM"/>
    </source>
</evidence>
<gene>
    <name evidence="2" type="ORF">U9M48_029375</name>
</gene>
<feature type="compositionally biased region" description="Basic and acidic residues" evidence="1">
    <location>
        <begin position="115"/>
        <end position="127"/>
    </location>
</feature>
<name>A0AAQ3TYS7_PASNO</name>
<dbReference type="Proteomes" id="UP001341281">
    <property type="component" value="Chromosome 06"/>
</dbReference>
<evidence type="ECO:0000313" key="3">
    <source>
        <dbReference type="Proteomes" id="UP001341281"/>
    </source>
</evidence>
<dbReference type="Gene3D" id="3.30.420.10">
    <property type="entry name" value="Ribonuclease H-like superfamily/Ribonuclease H"/>
    <property type="match status" value="2"/>
</dbReference>
<keyword evidence="3" id="KW-1185">Reference proteome</keyword>
<dbReference type="InterPro" id="IPR036397">
    <property type="entry name" value="RNaseH_sf"/>
</dbReference>
<accession>A0AAQ3TYS7</accession>
<sequence>MRPTSEQVCKNMCGPVPLAEPAGLLLPRPFPPLVWAYIGIDFIEALPRVGGKSVILTVVDGFSKYCHFIPPSHPYSAVRGSGILLRHRALARPRPDPSCPTGDPVFTSVLARTDASHGDQTAHDDRLPSSPTDKPKQPTRSSSCTCDALPVTAPDGGPRRLPWAEYVYNTAYRSALRSTPFKIVYGRDPPKDPLL</sequence>
<feature type="region of interest" description="Disordered" evidence="1">
    <location>
        <begin position="115"/>
        <end position="160"/>
    </location>
</feature>
<dbReference type="PANTHER" id="PTHR45835:SF99">
    <property type="entry name" value="CHROMO DOMAIN-CONTAINING PROTEIN-RELATED"/>
    <property type="match status" value="1"/>
</dbReference>
<dbReference type="EMBL" id="CP144750">
    <property type="protein sequence ID" value="WVZ82068.1"/>
    <property type="molecule type" value="Genomic_DNA"/>
</dbReference>
<dbReference type="PANTHER" id="PTHR45835">
    <property type="entry name" value="YALI0A06105P"/>
    <property type="match status" value="1"/>
</dbReference>
<dbReference type="AlphaFoldDB" id="A0AAQ3TYS7"/>
<evidence type="ECO:0000256" key="1">
    <source>
        <dbReference type="SAM" id="MobiDB-lite"/>
    </source>
</evidence>